<sequence>MRNLKLEAAMIIAMGGFTTLVVGSYIHDMQTHQADGMSRQVSQVAQRVGHWMRQHSSPEPAAGTGSLVATMAQSHVASNGSVANSTTSADDTAQAPLSYTDDQRLISIAKSLSSELTQADWDAMAKAVETQNTTEAAKTVKQILWSKLSTEDQTWVQAHFQGKQAFGPEDITLVKDVIQDVQSMLTPAEQTLLREQLSHLGVNIGQ</sequence>
<keyword evidence="2" id="KW-1185">Reference proteome</keyword>
<organism evidence="1 2">
    <name type="scientific">Alicyclobacillus fastidiosus</name>
    <dbReference type="NCBI Taxonomy" id="392011"/>
    <lineage>
        <taxon>Bacteria</taxon>
        <taxon>Bacillati</taxon>
        <taxon>Bacillota</taxon>
        <taxon>Bacilli</taxon>
        <taxon>Bacillales</taxon>
        <taxon>Alicyclobacillaceae</taxon>
        <taxon>Alicyclobacillus</taxon>
    </lineage>
</organism>
<gene>
    <name evidence="1" type="ORF">KKP3000_004570</name>
</gene>
<dbReference type="EMBL" id="JBDXSU010000009">
    <property type="protein sequence ID" value="MFB5191068.1"/>
    <property type="molecule type" value="Genomic_DNA"/>
</dbReference>
<proteinExistence type="predicted"/>
<name>A0ABV5AFM3_9BACL</name>
<evidence type="ECO:0000313" key="2">
    <source>
        <dbReference type="Proteomes" id="UP001579974"/>
    </source>
</evidence>
<protein>
    <submittedName>
        <fullName evidence="1">Uncharacterized protein</fullName>
    </submittedName>
</protein>
<comment type="caution">
    <text evidence="1">The sequence shown here is derived from an EMBL/GenBank/DDBJ whole genome shotgun (WGS) entry which is preliminary data.</text>
</comment>
<accession>A0ABV5AFM3</accession>
<reference evidence="1 2" key="1">
    <citation type="journal article" date="2024" name="Int. J. Mol. Sci.">
        <title>Exploration of Alicyclobacillus spp. Genome in Search of Antibiotic Resistance.</title>
        <authorList>
            <person name="Bucka-Kolendo J."/>
            <person name="Kiousi D.E."/>
            <person name="Dekowska A."/>
            <person name="Mikolajczuk-Szczyrba A."/>
            <person name="Karadedos D.M."/>
            <person name="Michael P."/>
            <person name="Galanis A."/>
            <person name="Sokolowska B."/>
        </authorList>
    </citation>
    <scope>NUCLEOTIDE SEQUENCE [LARGE SCALE GENOMIC DNA]</scope>
    <source>
        <strain evidence="1 2">KKP 3000</strain>
    </source>
</reference>
<dbReference type="RefSeq" id="WP_275476528.1">
    <property type="nucleotide sequence ID" value="NZ_CP162940.1"/>
</dbReference>
<evidence type="ECO:0000313" key="1">
    <source>
        <dbReference type="EMBL" id="MFB5191068.1"/>
    </source>
</evidence>
<dbReference type="Proteomes" id="UP001579974">
    <property type="component" value="Unassembled WGS sequence"/>
</dbReference>